<evidence type="ECO:0000313" key="3">
    <source>
        <dbReference type="Proteomes" id="UP000451565"/>
    </source>
</evidence>
<dbReference type="Pfam" id="PF13503">
    <property type="entry name" value="DUF4123"/>
    <property type="match status" value="1"/>
</dbReference>
<dbReference type="EMBL" id="WINI01000001">
    <property type="protein sequence ID" value="MQR00189.1"/>
    <property type="molecule type" value="Genomic_DNA"/>
</dbReference>
<feature type="domain" description="DUF4123" evidence="1">
    <location>
        <begin position="47"/>
        <end position="167"/>
    </location>
</feature>
<dbReference type="Proteomes" id="UP000451565">
    <property type="component" value="Unassembled WGS sequence"/>
</dbReference>
<accession>A0A843YK63</accession>
<protein>
    <submittedName>
        <fullName evidence="2">DUF4123 domain-containing protein</fullName>
    </submittedName>
</protein>
<dbReference type="AlphaFoldDB" id="A0A843YK63"/>
<reference evidence="2 3" key="1">
    <citation type="submission" date="2019-10" db="EMBL/GenBank/DDBJ databases">
        <title>Glaciimonas soli sp. nov., a psychrophilic bacterium isolated from the forest soil of a high elevation mountain in Taiwan.</title>
        <authorList>
            <person name="Wang L.-T."/>
            <person name="Shieh W.Y."/>
        </authorList>
    </citation>
    <scope>NUCLEOTIDE SEQUENCE [LARGE SCALE GENOMIC DNA]</scope>
    <source>
        <strain evidence="2 3">GS1</strain>
    </source>
</reference>
<organism evidence="2 3">
    <name type="scientific">Glaciimonas soli</name>
    <dbReference type="NCBI Taxonomy" id="2590999"/>
    <lineage>
        <taxon>Bacteria</taxon>
        <taxon>Pseudomonadati</taxon>
        <taxon>Pseudomonadota</taxon>
        <taxon>Betaproteobacteria</taxon>
        <taxon>Burkholderiales</taxon>
        <taxon>Oxalobacteraceae</taxon>
        <taxon>Glaciimonas</taxon>
    </lineage>
</organism>
<dbReference type="RefSeq" id="WP_153233698.1">
    <property type="nucleotide sequence ID" value="NZ_WINI01000001.1"/>
</dbReference>
<evidence type="ECO:0000313" key="2">
    <source>
        <dbReference type="EMBL" id="MQR00189.1"/>
    </source>
</evidence>
<name>A0A843YK63_9BURK</name>
<comment type="caution">
    <text evidence="2">The sequence shown here is derived from an EMBL/GenBank/DDBJ whole genome shotgun (WGS) entry which is preliminary data.</text>
</comment>
<gene>
    <name evidence="2" type="ORF">GEV47_05770</name>
</gene>
<evidence type="ECO:0000259" key="1">
    <source>
        <dbReference type="Pfam" id="PF13503"/>
    </source>
</evidence>
<dbReference type="OrthoDB" id="6038087at2"/>
<dbReference type="InterPro" id="IPR025391">
    <property type="entry name" value="DUF4123"/>
</dbReference>
<sequence length="308" mass="34515">MMNKFGIDPHHPELSQKLTEAFNKTHAQYAQHHNEQGNQQADKLYAYALVDGTFDDANLGKQLWELSQENDSGIVSLYDNTSLSGFEECAPFLVNLSSDNLKNLLVYGADKPMLSFLQTPLNKKALQRHFAAFLCIHTPSDGLRFPLRFSDTMCSIDILEMLDETQLEMVLSGFTAWHLINRKGTVTTIAGDCMDLASYIAPNIGEKNAIDITDRQYVRLIDSGEADGMLCGFIKNTPQITSGRTASKVFAMITELLTEMDTRGIKDDINRRQLMVKTLLMPDKYHAIEVLDTAQKHDVAKALQYVAT</sequence>
<keyword evidence="3" id="KW-1185">Reference proteome</keyword>
<proteinExistence type="predicted"/>